<keyword evidence="6" id="KW-0804">Transcription</keyword>
<feature type="compositionally biased region" description="Basic and acidic residues" evidence="10">
    <location>
        <begin position="721"/>
        <end position="736"/>
    </location>
</feature>
<dbReference type="InterPro" id="IPR036575">
    <property type="entry name" value="TFIIS_cen_dom_sf"/>
</dbReference>
<keyword evidence="7" id="KW-0539">Nucleus</keyword>
<organism evidence="14 15">
    <name type="scientific">Bugula neritina</name>
    <name type="common">Brown bryozoan</name>
    <name type="synonym">Sertularia neritina</name>
    <dbReference type="NCBI Taxonomy" id="10212"/>
    <lineage>
        <taxon>Eukaryota</taxon>
        <taxon>Metazoa</taxon>
        <taxon>Spiralia</taxon>
        <taxon>Lophotrochozoa</taxon>
        <taxon>Bryozoa</taxon>
        <taxon>Gymnolaemata</taxon>
        <taxon>Cheilostomatida</taxon>
        <taxon>Flustrina</taxon>
        <taxon>Buguloidea</taxon>
        <taxon>Bugulidae</taxon>
        <taxon>Bugula</taxon>
    </lineage>
</organism>
<feature type="domain" description="TFIIS central" evidence="13">
    <location>
        <begin position="904"/>
        <end position="1024"/>
    </location>
</feature>
<keyword evidence="15" id="KW-1185">Reference proteome</keyword>
<evidence type="ECO:0000256" key="11">
    <source>
        <dbReference type="SAM" id="SignalP"/>
    </source>
</evidence>
<evidence type="ECO:0000259" key="13">
    <source>
        <dbReference type="PROSITE" id="PS51321"/>
    </source>
</evidence>
<evidence type="ECO:0000256" key="4">
    <source>
        <dbReference type="ARBA" id="ARBA00022833"/>
    </source>
</evidence>
<dbReference type="Proteomes" id="UP000593567">
    <property type="component" value="Unassembled WGS sequence"/>
</dbReference>
<feature type="compositionally biased region" description="Polar residues" evidence="10">
    <location>
        <begin position="1509"/>
        <end position="1522"/>
    </location>
</feature>
<proteinExistence type="predicted"/>
<dbReference type="EMBL" id="VXIV02001467">
    <property type="protein sequence ID" value="KAF6032918.1"/>
    <property type="molecule type" value="Genomic_DNA"/>
</dbReference>
<dbReference type="InterPro" id="IPR019787">
    <property type="entry name" value="Znf_PHD-finger"/>
</dbReference>
<feature type="region of interest" description="Disordered" evidence="10">
    <location>
        <begin position="42"/>
        <end position="162"/>
    </location>
</feature>
<comment type="subcellular location">
    <subcellularLocation>
        <location evidence="1">Nucleus</location>
    </subcellularLocation>
</comment>
<dbReference type="InterPro" id="IPR012921">
    <property type="entry name" value="SPOC_C"/>
</dbReference>
<dbReference type="GO" id="GO:0008270">
    <property type="term" value="F:zinc ion binding"/>
    <property type="evidence" value="ECO:0007669"/>
    <property type="project" value="UniProtKB-KW"/>
</dbReference>
<keyword evidence="2" id="KW-0479">Metal-binding</keyword>
<dbReference type="Pfam" id="PF07744">
    <property type="entry name" value="SPOC"/>
    <property type="match status" value="1"/>
</dbReference>
<feature type="region of interest" description="Disordered" evidence="10">
    <location>
        <begin position="1492"/>
        <end position="1563"/>
    </location>
</feature>
<evidence type="ECO:0000259" key="12">
    <source>
        <dbReference type="PROSITE" id="PS50016"/>
    </source>
</evidence>
<dbReference type="SMART" id="SM00249">
    <property type="entry name" value="PHD"/>
    <property type="match status" value="1"/>
</dbReference>
<protein>
    <recommendedName>
        <fullName evidence="16">Death-inducer obliterator 1</fullName>
    </recommendedName>
</protein>
<feature type="region of interest" description="Disordered" evidence="10">
    <location>
        <begin position="1393"/>
        <end position="1473"/>
    </location>
</feature>
<feature type="domain" description="PHD-type" evidence="12">
    <location>
        <begin position="614"/>
        <end position="668"/>
    </location>
</feature>
<dbReference type="InterPro" id="IPR013083">
    <property type="entry name" value="Znf_RING/FYVE/PHD"/>
</dbReference>
<feature type="compositionally biased region" description="Low complexity" evidence="10">
    <location>
        <begin position="1542"/>
        <end position="1555"/>
    </location>
</feature>
<feature type="compositionally biased region" description="Acidic residues" evidence="10">
    <location>
        <begin position="597"/>
        <end position="609"/>
    </location>
</feature>
<feature type="compositionally biased region" description="Basic and acidic residues" evidence="10">
    <location>
        <begin position="872"/>
        <end position="889"/>
    </location>
</feature>
<feature type="compositionally biased region" description="Basic and acidic residues" evidence="10">
    <location>
        <begin position="539"/>
        <end position="552"/>
    </location>
</feature>
<evidence type="ECO:0000256" key="7">
    <source>
        <dbReference type="ARBA" id="ARBA00023242"/>
    </source>
</evidence>
<feature type="compositionally biased region" description="Basic and acidic residues" evidence="10">
    <location>
        <begin position="560"/>
        <end position="571"/>
    </location>
</feature>
<dbReference type="CDD" id="cd15552">
    <property type="entry name" value="PHD_PHF3_like"/>
    <property type="match status" value="1"/>
</dbReference>
<dbReference type="Gene3D" id="3.40.5.120">
    <property type="match status" value="1"/>
</dbReference>
<evidence type="ECO:0000256" key="6">
    <source>
        <dbReference type="ARBA" id="ARBA00023163"/>
    </source>
</evidence>
<sequence>MLWMLFYMAYMYFSLLYRTSFDSGQNAILIKTHIEKLTSEMATRATRSQQKASDKANASPARSTRSGGRSVSPASLSLGLGRASSPASSLRSASPGNTTRNVAAKSARGRGRGRGSTHSSSPQKADVAMPTTSGSTSPRGRGRGRGKGRGRGRGRGKLVTADSLVDEVVASEEPENLNESTDNAILDKTSEIECEVVEKSVNGENAIELESTISPTIDSQPEPGNGEGEGINSLPSDPNPEVLTTTGDDSAVNEITAIATQLVSNTEAEEWTEADADNITFTEEHIKQLESVLSSEGLMLLSTQEESAELNDMSIDDKVIEEGLQADPVAIAVSLESEVEGDAKLDNLSPPNKLPVADPVPRRRSERVTDLERRAQADKIRQENVRKEKEMLKELEAAKEKERLKESEANKEMEMLKELDVNKEKEVLTKTVNTDNAAAASETEKSSKMPSANRSKPPTQSIPKPKISEDKLPKSTTPSKRKSTSQIEKSEGKTKSPKKTSTIEVKPSVVEPVKTPDGSGWIPGKIRVISKQSESSETESQRMKRKSQELKRRLSATAEDLFKPDEPVDVKRPRRRKVKALPTDEVSGGESSSSDSEPPEGDDDEWMEEDDPDQLWCVCRKPHDNRFMICCDRCEEWYHGDCVGISRKRGKQMETQNEEYICSQCKEKEIVEKLGGADKLTVTPLTTSSQAAGDADVPSQSSAEISSSKNAKSGNTTNITKSKDSPVRGEIRKKDASNTSEKKKRFGKFKTNTPRQHCIGSGCDNWAEDNKIYCSLSCIIRHAKESLEIIAQEKSKTIGSKHEEHKNTPNLVVMERHTGRLVTGAHAPSAANLISWLTKHPSFEVLRPGQQSGHVSSSSSHRKQKSKLLSTGDEKTANRRTSSTKEEQPSTHTKRPSGPDPHTIRANVRKSLNDILLERSKEISGFEISDEEIKTIVSSIEHELHKYYGDTNQKYKSKYRSIIFNVRDPKNKGLAQKIIRKKLKPSKLVRMTPDEMASKELHQWREKEIQSELEKIRADEERKAAANPVLRKMTHKGEVEVVQETFPDLNIKLEEGLKNYDMDSKASTSLRSPKYSTKDDLSSRSENSVDVLSSLMGSAADTTSQHDAHLFDINCKICTGKQTAPTGAELERRNSNKKLKIGFEASTSQSMAKPRESSREEIDKVIKAELKDLEKEIKVFKEEDKAAAQKIESKRRKVQIEETKNRVKFDNSPKQEPSSTVLSPYSPTTDLSSPTPVVSKKKHQPSAWKGFIDVPEVSKFFTTAHGVHGNSDSLKSDLPDSLQIVGRIHPSQVWEYISQLKHTISREVILVRFSAVNEEEKIGYKEYFKYLSEKKRFGVVGNGASTIKDMYIIPLPSHESLPAALKPYRHKVLADDNRPNMLVGLVVRTKVKKSQENSQAVRSEEDEPYEPPGLGDIIPAEPETPSPKDTSQPVEPLLGINSVEEYDPTKPLVAPTAPAKSHTDMDVDGEEPYDPIVSAYSLADAEMLNAEDAPGAAPYSPGQEDMDTTEQVVDSKSNSKLNSEPYKPEDEGGYDPADPVISVPSTSSKHTSSPSALPEDSELTAQQLALKRLTMQVELQRLELEKKKALLAAQPPLPPPSNSPTHRILAQPPSLPPPLPKTFPDIASDKISPDSSLDSKLSNFMDSYHRTVAKRSVVSVLSAPPPPPDRSHTMEPDSYESADRPKISFPLQGHRNKPQVLQKPPEEEEPTRRPYLPPPTQHHGSSESRPHLPLPHKPLLPPQPAHLRSHEFAEAPSSRHLPRGPYDNPHHDSRAFSQSDRSSYPPPHREHSREFYRDGYNRDRGYDDRSNWQGDYDYRDNWTGNNYDGRDRYQRPPPRQGDGYSHRGRHPGGYGYNDGYHRRNY</sequence>
<feature type="compositionally biased region" description="Basic and acidic residues" evidence="10">
    <location>
        <begin position="360"/>
        <end position="386"/>
    </location>
</feature>
<dbReference type="PROSITE" id="PS01359">
    <property type="entry name" value="ZF_PHD_1"/>
    <property type="match status" value="1"/>
</dbReference>
<evidence type="ECO:0000256" key="9">
    <source>
        <dbReference type="SAM" id="Coils"/>
    </source>
</evidence>
<feature type="compositionally biased region" description="Polar residues" evidence="10">
    <location>
        <begin position="1065"/>
        <end position="1075"/>
    </location>
</feature>
<dbReference type="SMART" id="SM00510">
    <property type="entry name" value="TFS2M"/>
    <property type="match status" value="1"/>
</dbReference>
<dbReference type="InterPro" id="IPR006576">
    <property type="entry name" value="BRK_domain"/>
</dbReference>
<evidence type="ECO:0000256" key="5">
    <source>
        <dbReference type="ARBA" id="ARBA00023015"/>
    </source>
</evidence>
<dbReference type="SUPFAM" id="SSF46942">
    <property type="entry name" value="Elongation factor TFIIS domain 2"/>
    <property type="match status" value="1"/>
</dbReference>
<dbReference type="SUPFAM" id="SSF57903">
    <property type="entry name" value="FYVE/PHD zinc finger"/>
    <property type="match status" value="1"/>
</dbReference>
<dbReference type="InterPro" id="IPR019786">
    <property type="entry name" value="Zinc_finger_PHD-type_CS"/>
</dbReference>
<keyword evidence="11" id="KW-0732">Signal</keyword>
<feature type="compositionally biased region" description="Basic and acidic residues" evidence="10">
    <location>
        <begin position="1669"/>
        <end position="1686"/>
    </location>
</feature>
<dbReference type="Pfam" id="PF07533">
    <property type="entry name" value="BRK"/>
    <property type="match status" value="1"/>
</dbReference>
<evidence type="ECO:0000256" key="10">
    <source>
        <dbReference type="SAM" id="MobiDB-lite"/>
    </source>
</evidence>
<keyword evidence="9" id="KW-0175">Coiled coil</keyword>
<dbReference type="Pfam" id="PF00628">
    <property type="entry name" value="PHD"/>
    <property type="match status" value="1"/>
</dbReference>
<feature type="compositionally biased region" description="Pro residues" evidence="10">
    <location>
        <begin position="1732"/>
        <end position="1744"/>
    </location>
</feature>
<keyword evidence="5" id="KW-0805">Transcription regulation</keyword>
<dbReference type="PROSITE" id="PS51321">
    <property type="entry name" value="TFIIS_CENTRAL"/>
    <property type="match status" value="1"/>
</dbReference>
<dbReference type="InterPro" id="IPR037259">
    <property type="entry name" value="BRK_sf"/>
</dbReference>
<feature type="compositionally biased region" description="Basic and acidic residues" evidence="10">
    <location>
        <begin position="399"/>
        <end position="428"/>
    </location>
</feature>
<feature type="compositionally biased region" description="Basic and acidic residues" evidence="10">
    <location>
        <begin position="1204"/>
        <end position="1213"/>
    </location>
</feature>
<gene>
    <name evidence="14" type="ORF">EB796_008780</name>
</gene>
<dbReference type="PROSITE" id="PS50016">
    <property type="entry name" value="ZF_PHD_2"/>
    <property type="match status" value="1"/>
</dbReference>
<accession>A0A7J7K5M9</accession>
<name>A0A7J7K5M9_BUGNE</name>
<evidence type="ECO:0000313" key="14">
    <source>
        <dbReference type="EMBL" id="KAF6032918.1"/>
    </source>
</evidence>
<evidence type="ECO:0000256" key="1">
    <source>
        <dbReference type="ARBA" id="ARBA00004123"/>
    </source>
</evidence>
<feature type="compositionally biased region" description="Basic residues" evidence="10">
    <location>
        <begin position="140"/>
        <end position="156"/>
    </location>
</feature>
<comment type="caution">
    <text evidence="14">The sequence shown here is derived from an EMBL/GenBank/DDBJ whole genome shotgun (WGS) entry which is preliminary data.</text>
</comment>
<dbReference type="Gene3D" id="1.10.472.30">
    <property type="entry name" value="Transcription elongation factor S-II, central domain"/>
    <property type="match status" value="1"/>
</dbReference>
<feature type="region of interest" description="Disordered" evidence="10">
    <location>
        <begin position="687"/>
        <end position="749"/>
    </location>
</feature>
<evidence type="ECO:0000256" key="3">
    <source>
        <dbReference type="ARBA" id="ARBA00022771"/>
    </source>
</evidence>
<feature type="compositionally biased region" description="Low complexity" evidence="10">
    <location>
        <begin position="584"/>
        <end position="596"/>
    </location>
</feature>
<keyword evidence="4" id="KW-0862">Zinc</keyword>
<feature type="compositionally biased region" description="Basic and acidic residues" evidence="10">
    <location>
        <begin position="1787"/>
        <end position="1820"/>
    </location>
</feature>
<evidence type="ECO:0000256" key="2">
    <source>
        <dbReference type="ARBA" id="ARBA00022723"/>
    </source>
</evidence>
<feature type="region of interest" description="Disordered" evidence="10">
    <location>
        <begin position="343"/>
        <end position="386"/>
    </location>
</feature>
<reference evidence="14" key="1">
    <citation type="submission" date="2020-06" db="EMBL/GenBank/DDBJ databases">
        <title>Draft genome of Bugula neritina, a colonial animal packing powerful symbionts and potential medicines.</title>
        <authorList>
            <person name="Rayko M."/>
        </authorList>
    </citation>
    <scope>NUCLEOTIDE SEQUENCE [LARGE SCALE GENOMIC DNA]</scope>
    <source>
        <strain evidence="14">Kwan_BN1</strain>
    </source>
</reference>
<dbReference type="Pfam" id="PF07500">
    <property type="entry name" value="TFIIS_M"/>
    <property type="match status" value="1"/>
</dbReference>
<dbReference type="PANTHER" id="PTHR11477">
    <property type="entry name" value="TRANSCRIPTION FACTOR S-II ZINC FINGER DOMAIN-CONTAINING PROTEIN"/>
    <property type="match status" value="1"/>
</dbReference>
<feature type="region of interest" description="Disordered" evidence="10">
    <location>
        <begin position="1204"/>
        <end position="1241"/>
    </location>
</feature>
<feature type="compositionally biased region" description="Polar residues" evidence="10">
    <location>
        <begin position="698"/>
        <end position="720"/>
    </location>
</feature>
<feature type="compositionally biased region" description="Polar residues" evidence="10">
    <location>
        <begin position="60"/>
        <end position="69"/>
    </location>
</feature>
<dbReference type="GO" id="GO:0005634">
    <property type="term" value="C:nucleus"/>
    <property type="evidence" value="ECO:0007669"/>
    <property type="project" value="UniProtKB-SubCell"/>
</dbReference>
<dbReference type="Gene3D" id="3.30.40.10">
    <property type="entry name" value="Zinc/RING finger domain, C3HC4 (zinc finger)"/>
    <property type="match status" value="1"/>
</dbReference>
<evidence type="ECO:0008006" key="16">
    <source>
        <dbReference type="Google" id="ProtNLM"/>
    </source>
</evidence>
<dbReference type="GO" id="GO:0006351">
    <property type="term" value="P:DNA-templated transcription"/>
    <property type="evidence" value="ECO:0007669"/>
    <property type="project" value="InterPro"/>
</dbReference>
<feature type="region of interest" description="Disordered" evidence="10">
    <location>
        <begin position="1064"/>
        <end position="1083"/>
    </location>
</feature>
<evidence type="ECO:0000256" key="8">
    <source>
        <dbReference type="PROSITE-ProRule" id="PRU00146"/>
    </source>
</evidence>
<dbReference type="OrthoDB" id="1884872at2759"/>
<dbReference type="InterPro" id="IPR003618">
    <property type="entry name" value="TFIIS_cen_dom"/>
</dbReference>
<feature type="compositionally biased region" description="Polar residues" evidence="10">
    <location>
        <begin position="1214"/>
        <end position="1236"/>
    </location>
</feature>
<feature type="compositionally biased region" description="Polar residues" evidence="10">
    <location>
        <begin position="448"/>
        <end position="462"/>
    </location>
</feature>
<feature type="region of interest" description="Disordered" evidence="10">
    <location>
        <begin position="211"/>
        <end position="249"/>
    </location>
</feature>
<evidence type="ECO:0000313" key="15">
    <source>
        <dbReference type="Proteomes" id="UP000593567"/>
    </source>
</evidence>
<feature type="region of interest" description="Disordered" evidence="10">
    <location>
        <begin position="847"/>
        <end position="906"/>
    </location>
</feature>
<dbReference type="SUPFAM" id="SSF160481">
    <property type="entry name" value="BRK domain-like"/>
    <property type="match status" value="1"/>
</dbReference>
<dbReference type="InterPro" id="IPR011011">
    <property type="entry name" value="Znf_FYVE_PHD"/>
</dbReference>
<keyword evidence="3 8" id="KW-0863">Zinc-finger</keyword>
<feature type="chain" id="PRO_5029778200" description="Death-inducer obliterator 1" evidence="11">
    <location>
        <begin position="17"/>
        <end position="1865"/>
    </location>
</feature>
<feature type="region of interest" description="Disordered" evidence="10">
    <location>
        <begin position="1593"/>
        <end position="1641"/>
    </location>
</feature>
<feature type="region of interest" description="Disordered" evidence="10">
    <location>
        <begin position="1654"/>
        <end position="1865"/>
    </location>
</feature>
<feature type="compositionally biased region" description="Low complexity" evidence="10">
    <location>
        <begin position="849"/>
        <end position="859"/>
    </location>
</feature>
<feature type="region of interest" description="Disordered" evidence="10">
    <location>
        <begin position="399"/>
        <end position="609"/>
    </location>
</feature>
<dbReference type="InterPro" id="IPR001965">
    <property type="entry name" value="Znf_PHD"/>
</dbReference>
<dbReference type="PANTHER" id="PTHR11477:SF51">
    <property type="entry name" value="PROTEIN PARTNER OF SNF, ISOFORM B"/>
    <property type="match status" value="1"/>
</dbReference>
<feature type="compositionally biased region" description="Low complexity" evidence="10">
    <location>
        <begin position="72"/>
        <end position="96"/>
    </location>
</feature>
<feature type="signal peptide" evidence="11">
    <location>
        <begin position="1"/>
        <end position="16"/>
    </location>
</feature>
<feature type="coiled-coil region" evidence="9">
    <location>
        <begin position="1163"/>
        <end position="1190"/>
    </location>
</feature>